<dbReference type="EMBL" id="BMDY01000009">
    <property type="protein sequence ID" value="GGB05513.1"/>
    <property type="molecule type" value="Genomic_DNA"/>
</dbReference>
<organism evidence="5 6">
    <name type="scientific">Agarivorans gilvus</name>
    <dbReference type="NCBI Taxonomy" id="680279"/>
    <lineage>
        <taxon>Bacteria</taxon>
        <taxon>Pseudomonadati</taxon>
        <taxon>Pseudomonadota</taxon>
        <taxon>Gammaproteobacteria</taxon>
        <taxon>Alteromonadales</taxon>
        <taxon>Alteromonadaceae</taxon>
        <taxon>Agarivorans</taxon>
    </lineage>
</organism>
<reference evidence="6" key="1">
    <citation type="journal article" date="2019" name="Int. J. Syst. Evol. Microbiol.">
        <title>The Global Catalogue of Microorganisms (GCM) 10K type strain sequencing project: providing services to taxonomists for standard genome sequencing and annotation.</title>
        <authorList>
            <consortium name="The Broad Institute Genomics Platform"/>
            <consortium name="The Broad Institute Genome Sequencing Center for Infectious Disease"/>
            <person name="Wu L."/>
            <person name="Ma J."/>
        </authorList>
    </citation>
    <scope>NUCLEOTIDE SEQUENCE [LARGE SCALE GENOMIC DNA]</scope>
    <source>
        <strain evidence="6">CGMCC 1.10131</strain>
    </source>
</reference>
<feature type="domain" description="Solute-binding protein family 3/N-terminal" evidence="4">
    <location>
        <begin position="21"/>
        <end position="246"/>
    </location>
</feature>
<evidence type="ECO:0000313" key="5">
    <source>
        <dbReference type="EMBL" id="GGB05513.1"/>
    </source>
</evidence>
<dbReference type="SMART" id="SM00062">
    <property type="entry name" value="PBPb"/>
    <property type="match status" value="1"/>
</dbReference>
<accession>A0ABQ1I297</accession>
<comment type="caution">
    <text evidence="5">The sequence shown here is derived from an EMBL/GenBank/DDBJ whole genome shotgun (WGS) entry which is preliminary data.</text>
</comment>
<evidence type="ECO:0000259" key="4">
    <source>
        <dbReference type="SMART" id="SM00062"/>
    </source>
</evidence>
<dbReference type="PANTHER" id="PTHR35936:SF25">
    <property type="entry name" value="ABC TRANSPORTER SUBSTRATE-BINDING PROTEIN"/>
    <property type="match status" value="1"/>
</dbReference>
<dbReference type="Gene3D" id="3.40.190.10">
    <property type="entry name" value="Periplasmic binding protein-like II"/>
    <property type="match status" value="2"/>
</dbReference>
<sequence>MKTALFFLLSVCCGSVLAQTSLKTANAHWPPWRMERADGSLYGLEIDLLEQLSARLNLPLETKNCGWKRCLKHMQLGESDIMSGLYRTAERERYMLFVEPPYRTQQHHCFYINKNHPVKLTDYQDLYALKVGVQSDVVYFSPFDDDLRVDKHYAIDDQALFRLLRGSRVDTVLMSCAEGDAYLQRAGLFLYFNHAEYVHSTERPVYLAVSKQSPLAERLEELSKVLRAFIEAGELDALFTKYQIKKRD</sequence>
<dbReference type="InterPro" id="IPR001638">
    <property type="entry name" value="Solute-binding_3/MltF_N"/>
</dbReference>
<evidence type="ECO:0000313" key="6">
    <source>
        <dbReference type="Proteomes" id="UP000651977"/>
    </source>
</evidence>
<evidence type="ECO:0000256" key="3">
    <source>
        <dbReference type="SAM" id="SignalP"/>
    </source>
</evidence>
<keyword evidence="6" id="KW-1185">Reference proteome</keyword>
<evidence type="ECO:0000256" key="2">
    <source>
        <dbReference type="ARBA" id="ARBA00022729"/>
    </source>
</evidence>
<feature type="signal peptide" evidence="3">
    <location>
        <begin position="1"/>
        <end position="18"/>
    </location>
</feature>
<feature type="chain" id="PRO_5045755647" evidence="3">
    <location>
        <begin position="19"/>
        <end position="248"/>
    </location>
</feature>
<name>A0ABQ1I297_9ALTE</name>
<protein>
    <submittedName>
        <fullName evidence="5">ABC transporter substrate-binding protein</fullName>
    </submittedName>
</protein>
<proteinExistence type="inferred from homology"/>
<gene>
    <name evidence="5" type="ORF">GCM10007414_18590</name>
</gene>
<dbReference type="Pfam" id="PF00497">
    <property type="entry name" value="SBP_bac_3"/>
    <property type="match status" value="1"/>
</dbReference>
<evidence type="ECO:0000256" key="1">
    <source>
        <dbReference type="ARBA" id="ARBA00010333"/>
    </source>
</evidence>
<dbReference type="Proteomes" id="UP000651977">
    <property type="component" value="Unassembled WGS sequence"/>
</dbReference>
<comment type="similarity">
    <text evidence="1">Belongs to the bacterial solute-binding protein 3 family.</text>
</comment>
<keyword evidence="2 3" id="KW-0732">Signal</keyword>
<dbReference type="PANTHER" id="PTHR35936">
    <property type="entry name" value="MEMBRANE-BOUND LYTIC MUREIN TRANSGLYCOSYLASE F"/>
    <property type="match status" value="1"/>
</dbReference>
<dbReference type="RefSeq" id="WP_055734244.1">
    <property type="nucleotide sequence ID" value="NZ_BMDY01000009.1"/>
</dbReference>
<dbReference type="SUPFAM" id="SSF53850">
    <property type="entry name" value="Periplasmic binding protein-like II"/>
    <property type="match status" value="1"/>
</dbReference>